<evidence type="ECO:0000256" key="5">
    <source>
        <dbReference type="ARBA" id="ARBA00022729"/>
    </source>
</evidence>
<dbReference type="EMBL" id="JAAMPI010000056">
    <property type="protein sequence ID" value="KAF4636645.1"/>
    <property type="molecule type" value="Genomic_DNA"/>
</dbReference>
<evidence type="ECO:0000256" key="10">
    <source>
        <dbReference type="RuleBase" id="RU361238"/>
    </source>
</evidence>
<keyword evidence="8" id="KW-1015">Disulfide bond</keyword>
<dbReference type="PANTHER" id="PTHR33938:SF15">
    <property type="entry name" value="FERULOYL ESTERASE B-RELATED"/>
    <property type="match status" value="1"/>
</dbReference>
<keyword evidence="5" id="KW-0732">Signal</keyword>
<dbReference type="Proteomes" id="UP000566819">
    <property type="component" value="Unassembled WGS sequence"/>
</dbReference>
<comment type="catalytic activity">
    <reaction evidence="9">
        <text>feruloyl-polysaccharide + H2O = ferulate + polysaccharide.</text>
        <dbReference type="EC" id="3.1.1.73"/>
    </reaction>
</comment>
<evidence type="ECO:0000256" key="11">
    <source>
        <dbReference type="SAM" id="MobiDB-lite"/>
    </source>
</evidence>
<evidence type="ECO:0000256" key="4">
    <source>
        <dbReference type="ARBA" id="ARBA00022723"/>
    </source>
</evidence>
<proteinExistence type="inferred from homology"/>
<feature type="compositionally biased region" description="Polar residues" evidence="11">
    <location>
        <begin position="435"/>
        <end position="444"/>
    </location>
</feature>
<dbReference type="GO" id="GO:0030600">
    <property type="term" value="F:feruloyl esterase activity"/>
    <property type="evidence" value="ECO:0007669"/>
    <property type="project" value="UniProtKB-EC"/>
</dbReference>
<dbReference type="GO" id="GO:0046872">
    <property type="term" value="F:metal ion binding"/>
    <property type="evidence" value="ECO:0007669"/>
    <property type="project" value="UniProtKB-KW"/>
</dbReference>
<keyword evidence="6 10" id="KW-0378">Hydrolase</keyword>
<dbReference type="Pfam" id="PF07519">
    <property type="entry name" value="Tannase"/>
    <property type="match status" value="1"/>
</dbReference>
<evidence type="ECO:0000313" key="13">
    <source>
        <dbReference type="Proteomes" id="UP000566819"/>
    </source>
</evidence>
<keyword evidence="3" id="KW-0119">Carbohydrate metabolism</keyword>
<evidence type="ECO:0000256" key="8">
    <source>
        <dbReference type="ARBA" id="ARBA00023157"/>
    </source>
</evidence>
<keyword evidence="2" id="KW-0719">Serine esterase</keyword>
<gene>
    <name evidence="12" type="ORF">G7Y89_g1456</name>
</gene>
<sequence>MSHVDESLHGHFMAEMTGFLVSEFVRFCTMAPSWLVQASLLASICAQVLANSEIYPLSFRSRCLEFEPAKYIQNATLDILEYVPAGTNLQFPYNDPSCGRPNQTVSVDVCRIALNISTSSTSSVISEIWLPGTWSQRFLSTGNGGIDGCTKYEDLNYGTKYGFATVGSNNGHNGTGGVAFYHNDEVLKDYVWRSLHTITEVGKSLTYAFYSTPHKTSYYIGCSGGGRQGVHAAELFPKDFDGIVVGDPAVNFNSLYSWRASFYDITSQANSTNFITASLWKGLIHNEVLRQCDELDGVKDGVIENPDICHFDPKTLLCSSNSNSTQGCLSDSQVDIVQKVFSPMQGPNGTIAYPAMQPGSEISAAAGLYSGKPFAYSLDWFRYVVLNDPNWSGSPFSLSDISTAQALNPFNVSTYPSTLLPFSNSGKTPPLPRPTRQSNNFLRI</sequence>
<comment type="caution">
    <text evidence="12">The sequence shown here is derived from an EMBL/GenBank/DDBJ whole genome shotgun (WGS) entry which is preliminary data.</text>
</comment>
<dbReference type="InterPro" id="IPR029058">
    <property type="entry name" value="AB_hydrolase_fold"/>
</dbReference>
<dbReference type="GO" id="GO:0045493">
    <property type="term" value="P:xylan catabolic process"/>
    <property type="evidence" value="ECO:0007669"/>
    <property type="project" value="UniProtKB-KW"/>
</dbReference>
<dbReference type="InterPro" id="IPR011118">
    <property type="entry name" value="Tannase/feruloyl_esterase"/>
</dbReference>
<evidence type="ECO:0000256" key="1">
    <source>
        <dbReference type="ARBA" id="ARBA00006249"/>
    </source>
</evidence>
<keyword evidence="4" id="KW-0479">Metal-binding</keyword>
<dbReference type="AlphaFoldDB" id="A0A8H4W9I9"/>
<evidence type="ECO:0000256" key="2">
    <source>
        <dbReference type="ARBA" id="ARBA00022487"/>
    </source>
</evidence>
<dbReference type="PANTHER" id="PTHR33938">
    <property type="entry name" value="FERULOYL ESTERASE B-RELATED"/>
    <property type="match status" value="1"/>
</dbReference>
<keyword evidence="13" id="KW-1185">Reference proteome</keyword>
<feature type="region of interest" description="Disordered" evidence="11">
    <location>
        <begin position="423"/>
        <end position="444"/>
    </location>
</feature>
<keyword evidence="3" id="KW-0858">Xylan degradation</keyword>
<keyword evidence="7" id="KW-0106">Calcium</keyword>
<accession>A0A8H4W9I9</accession>
<evidence type="ECO:0000256" key="7">
    <source>
        <dbReference type="ARBA" id="ARBA00022837"/>
    </source>
</evidence>
<evidence type="ECO:0000256" key="6">
    <source>
        <dbReference type="ARBA" id="ARBA00022801"/>
    </source>
</evidence>
<keyword evidence="3" id="KW-0624">Polysaccharide degradation</keyword>
<name>A0A8H4W9I9_9HELO</name>
<organism evidence="12 13">
    <name type="scientific">Cudoniella acicularis</name>
    <dbReference type="NCBI Taxonomy" id="354080"/>
    <lineage>
        <taxon>Eukaryota</taxon>
        <taxon>Fungi</taxon>
        <taxon>Dikarya</taxon>
        <taxon>Ascomycota</taxon>
        <taxon>Pezizomycotina</taxon>
        <taxon>Leotiomycetes</taxon>
        <taxon>Helotiales</taxon>
        <taxon>Tricladiaceae</taxon>
        <taxon>Cudoniella</taxon>
    </lineage>
</organism>
<reference evidence="12 13" key="1">
    <citation type="submission" date="2020-03" db="EMBL/GenBank/DDBJ databases">
        <title>Draft Genome Sequence of Cudoniella acicularis.</title>
        <authorList>
            <person name="Buettner E."/>
            <person name="Kellner H."/>
        </authorList>
    </citation>
    <scope>NUCLEOTIDE SEQUENCE [LARGE SCALE GENOMIC DNA]</scope>
    <source>
        <strain evidence="12 13">DSM 108380</strain>
    </source>
</reference>
<evidence type="ECO:0000256" key="9">
    <source>
        <dbReference type="ARBA" id="ARBA00034075"/>
    </source>
</evidence>
<dbReference type="OrthoDB" id="3039123at2759"/>
<protein>
    <recommendedName>
        <fullName evidence="10">Carboxylic ester hydrolase</fullName>
        <ecNumber evidence="10">3.1.1.-</ecNumber>
    </recommendedName>
</protein>
<dbReference type="SUPFAM" id="SSF53474">
    <property type="entry name" value="alpha/beta-Hydrolases"/>
    <property type="match status" value="1"/>
</dbReference>
<evidence type="ECO:0000313" key="12">
    <source>
        <dbReference type="EMBL" id="KAF4636645.1"/>
    </source>
</evidence>
<dbReference type="EC" id="3.1.1.-" evidence="10"/>
<evidence type="ECO:0000256" key="3">
    <source>
        <dbReference type="ARBA" id="ARBA00022651"/>
    </source>
</evidence>
<comment type="similarity">
    <text evidence="1 10">Belongs to the tannase family.</text>
</comment>